<dbReference type="EMBL" id="AP018248">
    <property type="protein sequence ID" value="BAZ01434.1"/>
    <property type="molecule type" value="Genomic_DNA"/>
</dbReference>
<evidence type="ECO:0000313" key="2">
    <source>
        <dbReference type="EMBL" id="BAZ01434.1"/>
    </source>
</evidence>
<sequence>MPSYLLVTAILSYQKWQNYAESTGSDERKNYTGNGVEKNLQKSDLNNDYGFDGRRLGCN</sequence>
<evidence type="ECO:0000256" key="1">
    <source>
        <dbReference type="SAM" id="MobiDB-lite"/>
    </source>
</evidence>
<proteinExistence type="predicted"/>
<gene>
    <name evidence="2" type="ORF">NIES37_54340</name>
</gene>
<dbReference type="KEGG" id="ttq:NIES37_54340"/>
<organism evidence="2 3">
    <name type="scientific">Tolypothrix tenuis PCC 7101</name>
    <dbReference type="NCBI Taxonomy" id="231146"/>
    <lineage>
        <taxon>Bacteria</taxon>
        <taxon>Bacillati</taxon>
        <taxon>Cyanobacteriota</taxon>
        <taxon>Cyanophyceae</taxon>
        <taxon>Nostocales</taxon>
        <taxon>Tolypothrichaceae</taxon>
        <taxon>Tolypothrix</taxon>
    </lineage>
</organism>
<dbReference type="AlphaFoldDB" id="A0A1Z4N6V0"/>
<dbReference type="Proteomes" id="UP000218785">
    <property type="component" value="Chromosome"/>
</dbReference>
<protein>
    <submittedName>
        <fullName evidence="2">Uncharacterized protein</fullName>
    </submittedName>
</protein>
<feature type="region of interest" description="Disordered" evidence="1">
    <location>
        <begin position="23"/>
        <end position="44"/>
    </location>
</feature>
<accession>A0A1Z4N6V0</accession>
<evidence type="ECO:0000313" key="3">
    <source>
        <dbReference type="Proteomes" id="UP000218785"/>
    </source>
</evidence>
<name>A0A1Z4N6V0_9CYAN</name>
<keyword evidence="3" id="KW-1185">Reference proteome</keyword>
<reference evidence="2 3" key="1">
    <citation type="submission" date="2017-06" db="EMBL/GenBank/DDBJ databases">
        <title>Genome sequencing of cyanobaciteial culture collection at National Institute for Environmental Studies (NIES).</title>
        <authorList>
            <person name="Hirose Y."/>
            <person name="Shimura Y."/>
            <person name="Fujisawa T."/>
            <person name="Nakamura Y."/>
            <person name="Kawachi M."/>
        </authorList>
    </citation>
    <scope>NUCLEOTIDE SEQUENCE [LARGE SCALE GENOMIC DNA]</scope>
    <source>
        <strain evidence="2 3">NIES-37</strain>
    </source>
</reference>